<evidence type="ECO:0000313" key="1">
    <source>
        <dbReference type="EMBL" id="BCS89089.1"/>
    </source>
</evidence>
<name>A0ABN6EV05_9BACT</name>
<sequence length="350" mass="39308">MAKRFIITFILVVFVYGGFAGLNIGLVMLAGETRAYTDIAREQQDDPGTIYGPLFNNDHASYKYALLKERPADVIVVGSSRALQYRQAFFSKPMVNCGRIVASVRNTLNFFDQLSKDPKPRTVIVLADFWWFRKPLRKVTGGHVFTHSTGTERSLNMFYKPFWYMLNGKINLRTVMSDKENRIGFRARQNDIGFFPDGSYHDKEKSISYEAMLADMKARIGKQGLSYSTTLRQKAVDAFIHGVDSLQAAGHTVIVIFPPLSPAMHDILSANPKFGYIAKTTEYAKQFGAIDYHDPARLGLDTADFEDALHTSSRADAILLRDLARSNTAIRNVINHDFIEAFIASGKPTP</sequence>
<reference evidence="1" key="1">
    <citation type="journal article" date="2022" name="Arch. Microbiol.">
        <title>Pseudodesulfovibrio sediminis sp. nov., a mesophilic and neutrophilic sulfate-reducing bacterium isolated from sediment of a brackish lake.</title>
        <authorList>
            <person name="Takahashi A."/>
            <person name="Kojima H."/>
            <person name="Watanabe M."/>
            <person name="Fukui M."/>
        </authorList>
    </citation>
    <scope>NUCLEOTIDE SEQUENCE</scope>
    <source>
        <strain evidence="1">SF6</strain>
    </source>
</reference>
<protein>
    <submittedName>
        <fullName evidence="1">Uncharacterized protein</fullName>
    </submittedName>
</protein>
<proteinExistence type="predicted"/>
<dbReference type="RefSeq" id="WP_229591078.1">
    <property type="nucleotide sequence ID" value="NZ_AP024485.1"/>
</dbReference>
<dbReference type="EMBL" id="AP024485">
    <property type="protein sequence ID" value="BCS89089.1"/>
    <property type="molecule type" value="Genomic_DNA"/>
</dbReference>
<dbReference type="SUPFAM" id="SSF52266">
    <property type="entry name" value="SGNH hydrolase"/>
    <property type="match status" value="1"/>
</dbReference>
<dbReference type="Proteomes" id="UP001053296">
    <property type="component" value="Chromosome"/>
</dbReference>
<accession>A0ABN6EV05</accession>
<evidence type="ECO:0000313" key="2">
    <source>
        <dbReference type="Proteomes" id="UP001053296"/>
    </source>
</evidence>
<organism evidence="1 2">
    <name type="scientific">Pseudodesulfovibrio sediminis</name>
    <dbReference type="NCBI Taxonomy" id="2810563"/>
    <lineage>
        <taxon>Bacteria</taxon>
        <taxon>Pseudomonadati</taxon>
        <taxon>Thermodesulfobacteriota</taxon>
        <taxon>Desulfovibrionia</taxon>
        <taxon>Desulfovibrionales</taxon>
        <taxon>Desulfovibrionaceae</taxon>
    </lineage>
</organism>
<keyword evidence="2" id="KW-1185">Reference proteome</keyword>
<gene>
    <name evidence="1" type="ORF">PSDVSF_23310</name>
</gene>